<evidence type="ECO:0000256" key="1">
    <source>
        <dbReference type="SAM" id="MobiDB-lite"/>
    </source>
</evidence>
<keyword evidence="2" id="KW-0472">Membrane</keyword>
<protein>
    <submittedName>
        <fullName evidence="3">Drebrin-like protein</fullName>
    </submittedName>
</protein>
<dbReference type="OrthoDB" id="1918704at2759"/>
<dbReference type="EMBL" id="SMMG02000005">
    <property type="protein sequence ID" value="KAA3475026.1"/>
    <property type="molecule type" value="Genomic_DNA"/>
</dbReference>
<feature type="region of interest" description="Disordered" evidence="1">
    <location>
        <begin position="225"/>
        <end position="244"/>
    </location>
</feature>
<reference evidence="4" key="1">
    <citation type="journal article" date="2019" name="Plant Biotechnol. J.">
        <title>Genome sequencing of the Australian wild diploid species Gossypium australe highlights disease resistance and delayed gland morphogenesis.</title>
        <authorList>
            <person name="Cai Y."/>
            <person name="Cai X."/>
            <person name="Wang Q."/>
            <person name="Wang P."/>
            <person name="Zhang Y."/>
            <person name="Cai C."/>
            <person name="Xu Y."/>
            <person name="Wang K."/>
            <person name="Zhou Z."/>
            <person name="Wang C."/>
            <person name="Geng S."/>
            <person name="Li B."/>
            <person name="Dong Q."/>
            <person name="Hou Y."/>
            <person name="Wang H."/>
            <person name="Ai P."/>
            <person name="Liu Z."/>
            <person name="Yi F."/>
            <person name="Sun M."/>
            <person name="An G."/>
            <person name="Cheng J."/>
            <person name="Zhang Y."/>
            <person name="Shi Q."/>
            <person name="Xie Y."/>
            <person name="Shi X."/>
            <person name="Chang Y."/>
            <person name="Huang F."/>
            <person name="Chen Y."/>
            <person name="Hong S."/>
            <person name="Mi L."/>
            <person name="Sun Q."/>
            <person name="Zhang L."/>
            <person name="Zhou B."/>
            <person name="Peng R."/>
            <person name="Zhang X."/>
            <person name="Liu F."/>
        </authorList>
    </citation>
    <scope>NUCLEOTIDE SEQUENCE [LARGE SCALE GENOMIC DNA]</scope>
    <source>
        <strain evidence="4">cv. PA1801</strain>
    </source>
</reference>
<name>A0A5B6W143_9ROSI</name>
<comment type="caution">
    <text evidence="3">The sequence shown here is derived from an EMBL/GenBank/DDBJ whole genome shotgun (WGS) entry which is preliminary data.</text>
</comment>
<dbReference type="PANTHER" id="PTHR35095">
    <property type="entry name" value="OS05G0143300 PROTEIN"/>
    <property type="match status" value="1"/>
</dbReference>
<keyword evidence="4" id="KW-1185">Reference proteome</keyword>
<keyword evidence="2" id="KW-1133">Transmembrane helix</keyword>
<keyword evidence="2" id="KW-0812">Transmembrane</keyword>
<feature type="compositionally biased region" description="Basic residues" evidence="1">
    <location>
        <begin position="230"/>
        <end position="241"/>
    </location>
</feature>
<gene>
    <name evidence="3" type="ORF">EPI10_025257</name>
</gene>
<dbReference type="PANTHER" id="PTHR35095:SF1">
    <property type="entry name" value="OS05G0143300 PROTEIN"/>
    <property type="match status" value="1"/>
</dbReference>
<feature type="transmembrane region" description="Helical" evidence="2">
    <location>
        <begin position="288"/>
        <end position="308"/>
    </location>
</feature>
<sequence>MVKLCLMASHGYTPSPGLVFHQEKGVSRMIKECQTLLPSKAIKHDMVQTGPFDLKCNGIKEQPKPVTLLCEPKLIVDVDPKAQKPIVIDKPDTALFGSGIAEKCTRHEKLLKFLVSGSKDVDKGELDLSLLSDLIEPLMFGVHQQPYASLIYPSSEFDDQKPLPNIVGEMVQDSKLIVNSHGLVVLTSSGTEMKDILSIVAEFHLSSNSTKWRRQSGLVPFFNGPEKIKPKPSQKRKTSKKSTRERNLYKANYFHACESLLSLMVNKHRHGKMAILSLKKSGPELPQLLTQFSAGIAGTGLAVVFSVLCKVAYARAPLCTSNLFSTSLGFGLVWLSWALNRLRDMIVHISKNTGKLDMKEKEMIKRVEKSVDDIYFRAATLMAAAMLRFV</sequence>
<feature type="transmembrane region" description="Helical" evidence="2">
    <location>
        <begin position="320"/>
        <end position="339"/>
    </location>
</feature>
<evidence type="ECO:0000313" key="3">
    <source>
        <dbReference type="EMBL" id="KAA3475026.1"/>
    </source>
</evidence>
<proteinExistence type="predicted"/>
<organism evidence="3 4">
    <name type="scientific">Gossypium australe</name>
    <dbReference type="NCBI Taxonomy" id="47621"/>
    <lineage>
        <taxon>Eukaryota</taxon>
        <taxon>Viridiplantae</taxon>
        <taxon>Streptophyta</taxon>
        <taxon>Embryophyta</taxon>
        <taxon>Tracheophyta</taxon>
        <taxon>Spermatophyta</taxon>
        <taxon>Magnoliopsida</taxon>
        <taxon>eudicotyledons</taxon>
        <taxon>Gunneridae</taxon>
        <taxon>Pentapetalae</taxon>
        <taxon>rosids</taxon>
        <taxon>malvids</taxon>
        <taxon>Malvales</taxon>
        <taxon>Malvaceae</taxon>
        <taxon>Malvoideae</taxon>
        <taxon>Gossypium</taxon>
    </lineage>
</organism>
<dbReference type="Proteomes" id="UP000325315">
    <property type="component" value="Unassembled WGS sequence"/>
</dbReference>
<accession>A0A5B6W143</accession>
<evidence type="ECO:0000313" key="4">
    <source>
        <dbReference type="Proteomes" id="UP000325315"/>
    </source>
</evidence>
<dbReference type="AlphaFoldDB" id="A0A5B6W143"/>
<evidence type="ECO:0000256" key="2">
    <source>
        <dbReference type="SAM" id="Phobius"/>
    </source>
</evidence>